<dbReference type="GO" id="GO:0005856">
    <property type="term" value="C:cytoskeleton"/>
    <property type="evidence" value="ECO:0007669"/>
    <property type="project" value="UniProtKB-SubCell"/>
</dbReference>
<reference evidence="20 21" key="3">
    <citation type="journal article" date="2004" name="Nature">
        <title>Finishing the euchromatic sequence of the human genome.</title>
        <authorList>
            <consortium name="International Human Genome Sequencing Consortium"/>
        </authorList>
    </citation>
    <scope>NUCLEOTIDE SEQUENCE [LARGE SCALE GENOMIC DNA]</scope>
</reference>
<dbReference type="InterPro" id="IPR001331">
    <property type="entry name" value="GDS_CDC24_CS"/>
</dbReference>
<accession>A0A1C7CYY6</accession>
<dbReference type="GO" id="GO:0035556">
    <property type="term" value="P:intracellular signal transduction"/>
    <property type="evidence" value="ECO:0007669"/>
    <property type="project" value="InterPro"/>
</dbReference>
<keyword evidence="8" id="KW-0965">Cell junction</keyword>
<dbReference type="Pfam" id="PF07653">
    <property type="entry name" value="SH3_2"/>
    <property type="match status" value="1"/>
</dbReference>
<dbReference type="ChiTaRS" id="DNMBP">
    <property type="organism name" value="human"/>
</dbReference>
<evidence type="ECO:0000256" key="10">
    <source>
        <dbReference type="ARBA" id="ARBA00023034"/>
    </source>
</evidence>
<dbReference type="PRINTS" id="PR01887">
    <property type="entry name" value="SPECTRNALPHA"/>
</dbReference>
<dbReference type="Pfam" id="PF03114">
    <property type="entry name" value="BAR"/>
    <property type="match status" value="1"/>
</dbReference>
<dbReference type="VEuPathDB" id="HostDB:ENSG00000107554"/>
<feature type="domain" description="BAR" evidence="19">
    <location>
        <begin position="296"/>
        <end position="505"/>
    </location>
</feature>
<dbReference type="SMART" id="SM00326">
    <property type="entry name" value="SH3"/>
    <property type="match status" value="2"/>
</dbReference>
<dbReference type="OrthoDB" id="27823at2759"/>
<reference evidence="20 21" key="1">
    <citation type="journal article" date="2001" name="Nature">
        <title>Initial sequencing and analysis of the human genome.</title>
        <authorList>
            <consortium name="International Human Genome Sequencing Consortium"/>
            <person name="Lander E.S."/>
            <person name="Linton L.M."/>
            <person name="Birren B."/>
            <person name="Nusbaum C."/>
            <person name="Zody M.C."/>
            <person name="Baldwin J."/>
            <person name="Devon K."/>
            <person name="Dewar K."/>
            <person name="Doyle M."/>
            <person name="FitzHugh W."/>
            <person name="Funke R."/>
            <person name="Gage D."/>
            <person name="Harris K."/>
            <person name="Heaford A."/>
            <person name="Howland J."/>
            <person name="Kann L."/>
            <person name="Lehoczky J."/>
            <person name="LeVine R."/>
            <person name="McEwan P."/>
            <person name="McKernan K."/>
            <person name="Meldrim J."/>
            <person name="Mesirov J.P."/>
            <person name="Miranda C."/>
            <person name="Morris W."/>
            <person name="Naylor J."/>
            <person name="Raymond C."/>
            <person name="Rosetti M."/>
            <person name="Santos R."/>
            <person name="Sheridan A."/>
            <person name="Sougnez C."/>
            <person name="Stange-Thomann N."/>
            <person name="Stojanovic N."/>
            <person name="Subramanian A."/>
            <person name="Wyman D."/>
            <person name="Rogers J."/>
            <person name="Sulston J."/>
            <person name="Ainscough R."/>
            <person name="Beck S."/>
            <person name="Bentley D."/>
            <person name="Burton J."/>
            <person name="Clee C."/>
            <person name="Carter N."/>
            <person name="Coulson A."/>
            <person name="Deadman R."/>
            <person name="Deloukas P."/>
            <person name="Dunham A."/>
            <person name="Dunham I."/>
            <person name="Durbin R."/>
            <person name="French L."/>
            <person name="Grafham D."/>
            <person name="Gregory S."/>
            <person name="Hubbard T."/>
            <person name="Humphray S."/>
            <person name="Hunt A."/>
            <person name="Jones M."/>
            <person name="Lloyd C."/>
            <person name="McMurray A."/>
            <person name="Matthews L."/>
            <person name="Mercer S."/>
            <person name="Milne S."/>
            <person name="Mullikin J.C."/>
            <person name="Mungall A."/>
            <person name="Plumb R."/>
            <person name="Ross M."/>
            <person name="Shownkeen R."/>
            <person name="Sims S."/>
            <person name="Waterston R.H."/>
            <person name="Wilson R.K."/>
            <person name="Hillier L.W."/>
            <person name="McPherson J.D."/>
            <person name="Marra M.A."/>
            <person name="Mardis E.R."/>
            <person name="Fulton L.A."/>
            <person name="Chinwalla A.T."/>
            <person name="Pepin K.H."/>
            <person name="Gish W.R."/>
            <person name="Chissoe S.L."/>
            <person name="Wendl M.C."/>
            <person name="Delehaunty K.D."/>
            <person name="Miner T.L."/>
            <person name="Delehaunty A."/>
            <person name="Kramer J.B."/>
            <person name="Cook L.L."/>
            <person name="Fulton R.S."/>
            <person name="Johnson D.L."/>
            <person name="Minx P.J."/>
            <person name="Clifton S.W."/>
            <person name="Hawkins T."/>
            <person name="Branscomb E."/>
            <person name="Predki P."/>
            <person name="Richardson P."/>
            <person name="Wenning S."/>
            <person name="Slezak T."/>
            <person name="Doggett N."/>
            <person name="Cheng J.F."/>
            <person name="Olsen A."/>
            <person name="Lucas S."/>
            <person name="Elkin C."/>
            <person name="Uberbacher E."/>
            <person name="Frazier M."/>
            <person name="Gibbs R.A."/>
            <person name="Muzny D.M."/>
            <person name="Scherer S.E."/>
            <person name="Bouck J.B."/>
            <person name="Sodergren E.J."/>
            <person name="Worley K.C."/>
            <person name="Rives C.M."/>
            <person name="Gorrell J.H."/>
            <person name="Metzker M.L."/>
            <person name="Naylor S.L."/>
            <person name="Kucherlapati R.S."/>
            <person name="Nelson D.L."/>
            <person name="Weinstock G.M."/>
            <person name="Sakaki Y."/>
            <person name="Fujiyama A."/>
            <person name="Hattori M."/>
            <person name="Yada T."/>
            <person name="Toyoda A."/>
            <person name="Itoh T."/>
            <person name="Kawagoe C."/>
            <person name="Watanabe H."/>
            <person name="Totoki Y."/>
            <person name="Taylor T."/>
            <person name="Weissenbach J."/>
            <person name="Heilig R."/>
            <person name="Saurin W."/>
            <person name="Artiguenave F."/>
            <person name="Brottier P."/>
            <person name="Bruls T."/>
            <person name="Pelletier E."/>
            <person name="Robert C."/>
            <person name="Wincker P."/>
            <person name="Smith D.R."/>
            <person name="Doucette-Stamm L."/>
            <person name="Rubenfield M."/>
            <person name="Weinstock K."/>
            <person name="Lee H.M."/>
            <person name="Dubois J."/>
            <person name="Rosenthal A."/>
            <person name="Platzer M."/>
            <person name="Nyakatura G."/>
            <person name="Taudien S."/>
            <person name="Rump A."/>
            <person name="Yang H."/>
            <person name="Yu J."/>
            <person name="Wang J."/>
            <person name="Huang G."/>
            <person name="Gu J."/>
            <person name="Hood L."/>
            <person name="Rowen L."/>
            <person name="Madan A."/>
            <person name="Qin S."/>
            <person name="Davis R.W."/>
            <person name="Federspiel N.A."/>
            <person name="Abola A.P."/>
            <person name="Proctor M.J."/>
            <person name="Myers R.M."/>
            <person name="Schmutz J."/>
            <person name="Dickson M."/>
            <person name="Grimwood J."/>
            <person name="Cox D.R."/>
            <person name="Olson M.V."/>
            <person name="Kaul R."/>
            <person name="Raymond C."/>
            <person name="Shimizu N."/>
            <person name="Kawasaki K."/>
            <person name="Minoshima S."/>
            <person name="Evans G.A."/>
            <person name="Athanasiou M."/>
            <person name="Schultz R."/>
            <person name="Roe B.A."/>
            <person name="Chen F."/>
            <person name="Pan H."/>
            <person name="Ramser J."/>
            <person name="Lehrach H."/>
            <person name="Reinhardt R."/>
            <person name="McCombie W.R."/>
            <person name="de la Bastide M."/>
            <person name="Dedhia N."/>
            <person name="Blocker H."/>
            <person name="Hornischer K."/>
            <person name="Nordsiek G."/>
            <person name="Agarwala R."/>
            <person name="Aravind L."/>
            <person name="Bailey J.A."/>
            <person name="Bateman A."/>
            <person name="Batzoglou S."/>
            <person name="Birney E."/>
            <person name="Bork P."/>
            <person name="Brown D.G."/>
            <person name="Burge C.B."/>
            <person name="Cerutti L."/>
            <person name="Chen H.C."/>
            <person name="Church D."/>
            <person name="Clamp M."/>
            <person name="Copley R.R."/>
            <person name="Doerks T."/>
            <person name="Eddy S.R."/>
            <person name="Eichler E.E."/>
            <person name="Furey T.S."/>
            <person name="Galagan J."/>
            <person name="Gilbert J.G."/>
            <person name="Harmon C."/>
            <person name="Hayashizaki Y."/>
            <person name="Haussler D."/>
            <person name="Hermjakob H."/>
            <person name="Hokamp K."/>
            <person name="Jang W."/>
            <person name="Johnson L.S."/>
            <person name="Jones T.A."/>
            <person name="Kasif S."/>
            <person name="Kaspryzk A."/>
            <person name="Kennedy S."/>
            <person name="Kent W.J."/>
            <person name="Kitts P."/>
            <person name="Koonin E.V."/>
            <person name="Korf I."/>
            <person name="Kulp D."/>
            <person name="Lancet D."/>
            <person name="Lowe T.M."/>
            <person name="McLysaght A."/>
            <person name="Mikkelsen T."/>
            <person name="Moran J.V."/>
            <person name="Mulder N."/>
            <person name="Pollara V.J."/>
            <person name="Ponting C.P."/>
            <person name="Schuler G."/>
            <person name="Schultz J."/>
            <person name="Slater G."/>
            <person name="Smit A.F."/>
            <person name="Stupka E."/>
            <person name="Szustakowski J."/>
            <person name="Thierry-Mieg D."/>
            <person name="Thierry-Mieg J."/>
            <person name="Wagner L."/>
            <person name="Wallis J."/>
            <person name="Wheeler R."/>
            <person name="Williams A."/>
            <person name="Wolf Y.I."/>
            <person name="Wolfe K.H."/>
            <person name="Yang S.P."/>
            <person name="Yeh R.F."/>
            <person name="Collins F."/>
            <person name="Guyer M.S."/>
            <person name="Peterson J."/>
            <person name="Felsenfeld A."/>
            <person name="Wetterstrand K.A."/>
            <person name="Patrinos A."/>
            <person name="Morgan M.J."/>
            <person name="de Jong P."/>
            <person name="Catanese J.J."/>
            <person name="Osoegawa K."/>
            <person name="Shizuya H."/>
            <person name="Choi S."/>
            <person name="Chen Y.J."/>
        </authorList>
    </citation>
    <scope>NUCLEOTIDE SEQUENCE [LARGE SCALE GENOMIC DNA]</scope>
</reference>
<protein>
    <recommendedName>
        <fullName evidence="4">Dynamin-binding protein</fullName>
    </recommendedName>
    <alternativeName>
        <fullName evidence="13">Scaffold protein Tuba</fullName>
    </alternativeName>
</protein>
<dbReference type="GO" id="GO:0070161">
    <property type="term" value="C:anchoring junction"/>
    <property type="evidence" value="ECO:0007669"/>
    <property type="project" value="UniProtKB-SubCell"/>
</dbReference>
<keyword evidence="9" id="KW-0770">Synapse</keyword>
<dbReference type="CDD" id="cd07589">
    <property type="entry name" value="BAR_DNMBP"/>
    <property type="match status" value="1"/>
</dbReference>
<feature type="region of interest" description="Disordered" evidence="16">
    <location>
        <begin position="636"/>
        <end position="775"/>
    </location>
</feature>
<dbReference type="InterPro" id="IPR004148">
    <property type="entry name" value="BAR_dom"/>
</dbReference>
<dbReference type="PROSITE" id="PS00741">
    <property type="entry name" value="DH_1"/>
    <property type="match status" value="1"/>
</dbReference>
<evidence type="ECO:0000256" key="2">
    <source>
        <dbReference type="ARBA" id="ARBA00004282"/>
    </source>
</evidence>
<dbReference type="EMBL" id="AL392107">
    <property type="status" value="NOT_ANNOTATED_CDS"/>
    <property type="molecule type" value="Genomic_DNA"/>
</dbReference>
<name>A0A1C7CYY6_HUMAN</name>
<organism evidence="20 21">
    <name type="scientific">Homo sapiens</name>
    <name type="common">Human</name>
    <dbReference type="NCBI Taxonomy" id="9606"/>
    <lineage>
        <taxon>Eukaryota</taxon>
        <taxon>Metazoa</taxon>
        <taxon>Chordata</taxon>
        <taxon>Craniata</taxon>
        <taxon>Vertebrata</taxon>
        <taxon>Euteleostomi</taxon>
        <taxon>Mammalia</taxon>
        <taxon>Eutheria</taxon>
        <taxon>Euarchontoglires</taxon>
        <taxon>Primates</taxon>
        <taxon>Haplorrhini</taxon>
        <taxon>Catarrhini</taxon>
        <taxon>Hominidae</taxon>
        <taxon>Homo</taxon>
    </lineage>
</organism>
<reference evidence="20" key="5">
    <citation type="submission" date="2025-08" db="UniProtKB">
        <authorList>
            <consortium name="Ensembl"/>
        </authorList>
    </citation>
    <scope>IDENTIFICATION</scope>
</reference>
<dbReference type="Gene3D" id="1.20.900.10">
    <property type="entry name" value="Dbl homology (DH) domain"/>
    <property type="match status" value="1"/>
</dbReference>
<evidence type="ECO:0000256" key="15">
    <source>
        <dbReference type="PROSITE-ProRule" id="PRU00192"/>
    </source>
</evidence>
<dbReference type="Pfam" id="PF00621">
    <property type="entry name" value="RhoGEF"/>
    <property type="match status" value="1"/>
</dbReference>
<dbReference type="InterPro" id="IPR036028">
    <property type="entry name" value="SH3-like_dom_sf"/>
</dbReference>
<keyword evidence="22 23" id="KW-1267">Proteomics identification</keyword>
<dbReference type="GO" id="GO:0005085">
    <property type="term" value="F:guanyl-nucleotide exchange factor activity"/>
    <property type="evidence" value="ECO:0007669"/>
    <property type="project" value="UniProtKB-KW"/>
</dbReference>
<dbReference type="PANTHER" id="PTHR22834">
    <property type="entry name" value="NUCLEAR FUSION PROTEIN FUS2"/>
    <property type="match status" value="1"/>
</dbReference>
<dbReference type="GeneID" id="23268"/>
<dbReference type="InterPro" id="IPR051492">
    <property type="entry name" value="Dynamin-Rho_GEF"/>
</dbReference>
<reference evidence="20" key="6">
    <citation type="submission" date="2025-09" db="UniProtKB">
        <authorList>
            <consortium name="Ensembl"/>
        </authorList>
    </citation>
    <scope>IDENTIFICATION</scope>
</reference>
<evidence type="ECO:0007829" key="23">
    <source>
        <dbReference type="ProteomicsDB" id="A0A1C7CYY6"/>
    </source>
</evidence>
<reference evidence="24" key="4">
    <citation type="journal article" date="2011" name="BMC Syst. Biol.">
        <title>Initial characterization of the human central proteome.</title>
        <authorList>
            <person name="Burkard T.R."/>
            <person name="Planyavsky M."/>
            <person name="Kaupe I."/>
            <person name="Breitwieser F.P."/>
            <person name="Burckstummer T."/>
            <person name="Bennett K.L."/>
            <person name="Superti-Furga G."/>
            <person name="Colinge J."/>
        </authorList>
    </citation>
    <scope>IDENTIFICATION BY MASS SPECTROMETRY [LARGE SCALE ANALYSIS]</scope>
</reference>
<evidence type="ECO:0000256" key="16">
    <source>
        <dbReference type="SAM" id="MobiDB-lite"/>
    </source>
</evidence>
<dbReference type="SMART" id="SM00325">
    <property type="entry name" value="RhoGEF"/>
    <property type="match status" value="1"/>
</dbReference>
<dbReference type="DisGeNET" id="23268"/>
<evidence type="ECO:0000313" key="20">
    <source>
        <dbReference type="Ensembl" id="ENSP00000443657.2"/>
    </source>
</evidence>
<dbReference type="CDD" id="cd12141">
    <property type="entry name" value="SH3_DNMBP_C2"/>
    <property type="match status" value="1"/>
</dbReference>
<evidence type="ECO:0000256" key="4">
    <source>
        <dbReference type="ARBA" id="ARBA00018186"/>
    </source>
</evidence>
<dbReference type="FunFam" id="2.30.30.40:FF:000066">
    <property type="entry name" value="dynamin-binding protein isoform X1"/>
    <property type="match status" value="1"/>
</dbReference>
<dbReference type="OpenTargets" id="ENSG00000107554"/>
<dbReference type="InterPro" id="IPR027267">
    <property type="entry name" value="AH/BAR_dom_sf"/>
</dbReference>
<evidence type="ECO:0000259" key="19">
    <source>
        <dbReference type="PROSITE" id="PS51021"/>
    </source>
</evidence>
<dbReference type="AlphaFoldDB" id="A0A1C7CYY6"/>
<evidence type="ECO:0000259" key="17">
    <source>
        <dbReference type="PROSITE" id="PS50002"/>
    </source>
</evidence>
<dbReference type="CDD" id="cd00160">
    <property type="entry name" value="RhoGEF"/>
    <property type="match status" value="1"/>
</dbReference>
<dbReference type="BioGRID-ORCS" id="23268">
    <property type="hits" value="15 hits in 1154 CRISPR screens"/>
</dbReference>
<dbReference type="GO" id="GO:0005795">
    <property type="term" value="C:Golgi stack"/>
    <property type="evidence" value="ECO:0007669"/>
    <property type="project" value="UniProtKB-SubCell"/>
</dbReference>
<evidence type="ECO:0000256" key="14">
    <source>
        <dbReference type="ARBA" id="ARBA00034103"/>
    </source>
</evidence>
<evidence type="ECO:0000313" key="21">
    <source>
        <dbReference type="Proteomes" id="UP000005640"/>
    </source>
</evidence>
<keyword evidence="7" id="KW-0344">Guanine-nucleotide releasing factor</keyword>
<dbReference type="FunFam" id="1.20.1270.60:FF:000027">
    <property type="entry name" value="dynamin-binding protein isoform X1"/>
    <property type="match status" value="1"/>
</dbReference>
<evidence type="ECO:0007829" key="22">
    <source>
        <dbReference type="PeptideAtlas" id="A0A1C7CYY6"/>
    </source>
</evidence>
<dbReference type="PROSITE" id="PS50010">
    <property type="entry name" value="DH_2"/>
    <property type="match status" value="1"/>
</dbReference>
<keyword evidence="12" id="KW-0206">Cytoskeleton</keyword>
<dbReference type="GeneTree" id="ENSGT00950000183088"/>
<dbReference type="InterPro" id="IPR035899">
    <property type="entry name" value="DBL_dom_sf"/>
</dbReference>
<evidence type="ECO:0000256" key="13">
    <source>
        <dbReference type="ARBA" id="ARBA00032587"/>
    </source>
</evidence>
<dbReference type="InterPro" id="IPR000219">
    <property type="entry name" value="DH_dom"/>
</dbReference>
<reference evidence="20" key="2">
    <citation type="journal article" date="2004" name="Nature">
        <title>The DNA sequence and comparative analysis of human chromosome 10.</title>
        <authorList>
            <person name="Deloukas P."/>
            <person name="Earthrowl M.E."/>
            <person name="Grafham D.V."/>
            <person name="Rubenfield M."/>
            <person name="French L."/>
            <person name="Steward C.A."/>
            <person name="Sims S.K."/>
            <person name="Jones M.C."/>
            <person name="Searle S."/>
            <person name="Scott C."/>
            <person name="Howe K."/>
            <person name="Hunt S.E."/>
            <person name="Andrews T.D."/>
            <person name="Gilbert J.G."/>
            <person name="Swarbreck D."/>
            <person name="Ashurst J.L."/>
            <person name="Taylor A."/>
            <person name="Battles J."/>
            <person name="Bird C.P."/>
            <person name="Ainscough R."/>
            <person name="Almeida J.P."/>
            <person name="Ashwell R.I."/>
            <person name="Ambrose K.D."/>
            <person name="Babbage A.K."/>
            <person name="Bagguley C.L."/>
            <person name="Bailey J."/>
            <person name="Banerjee R."/>
            <person name="Bates K."/>
            <person name="Beasley H."/>
            <person name="Bray-Allen S."/>
            <person name="Brown A.J."/>
            <person name="Brown J.Y."/>
            <person name="Burford D.C."/>
            <person name="Burrill W."/>
            <person name="Burton J."/>
            <person name="Cahill P."/>
            <person name="Camire D."/>
            <person name="Carter N.P."/>
            <person name="Chapman J.C."/>
            <person name="Clark S.Y."/>
            <person name="Clarke G."/>
            <person name="Clee C.M."/>
            <person name="Clegg S."/>
            <person name="Corby N."/>
            <person name="Coulson A."/>
            <person name="Dhami P."/>
            <person name="Dutta I."/>
            <person name="Dunn M."/>
            <person name="Faulkner L."/>
            <person name="Frankish A."/>
            <person name="Frankland J.A."/>
            <person name="Garner P."/>
            <person name="Garnett J."/>
            <person name="Gribble S."/>
            <person name="Griffiths C."/>
            <person name="Grocock R."/>
            <person name="Gustafson E."/>
            <person name="Hammond S."/>
            <person name="Harley J.L."/>
            <person name="Hart E."/>
            <person name="Heath P.D."/>
            <person name="Ho T.P."/>
            <person name="Hopkins B."/>
            <person name="Horne J."/>
            <person name="Howden P.J."/>
            <person name="Huckle E."/>
            <person name="Hynds C."/>
            <person name="Johnson C."/>
            <person name="Johnson D."/>
            <person name="Kana A."/>
            <person name="Kay M."/>
            <person name="Kimberley A.M."/>
            <person name="Kershaw J.K."/>
            <person name="Kokkinaki M."/>
            <person name="Laird G.K."/>
            <person name="Lawlor S."/>
            <person name="Lee H.M."/>
            <person name="Leongamornlert D.A."/>
            <person name="Laird G."/>
            <person name="Lloyd C."/>
            <person name="Lloyd D.M."/>
            <person name="Loveland J."/>
            <person name="Lovell J."/>
            <person name="McLaren S."/>
            <person name="McLay K.E."/>
            <person name="McMurray A."/>
            <person name="Mashreghi-Mohammadi M."/>
            <person name="Matthews L."/>
            <person name="Milne S."/>
            <person name="Nickerson T."/>
            <person name="Nguyen M."/>
            <person name="Overton-Larty E."/>
            <person name="Palmer S.A."/>
            <person name="Pearce A.V."/>
            <person name="Peck A.I."/>
            <person name="Pelan S."/>
            <person name="Phillimore B."/>
            <person name="Porter K."/>
            <person name="Rice C.M."/>
            <person name="Rogosin A."/>
            <person name="Ross M.T."/>
            <person name="Sarafidou T."/>
            <person name="Sehra H.K."/>
            <person name="Shownkeen R."/>
            <person name="Skuce C.D."/>
            <person name="Smith M."/>
            <person name="Standring L."/>
            <person name="Sycamore N."/>
            <person name="Tester J."/>
            <person name="Thorpe A."/>
            <person name="Torcasso W."/>
            <person name="Tracey A."/>
            <person name="Tromans A."/>
            <person name="Tsolas J."/>
            <person name="Wall M."/>
            <person name="Walsh J."/>
            <person name="Wang H."/>
            <person name="Weinstock K."/>
            <person name="West A.P."/>
            <person name="Willey D.L."/>
            <person name="Whitehead S.L."/>
            <person name="Wilming L."/>
            <person name="Wray P.W."/>
            <person name="Young L."/>
            <person name="Chen Y."/>
            <person name="Lovering R.C."/>
            <person name="Moschonas N.K."/>
            <person name="Siebert R."/>
            <person name="Fechtel K."/>
            <person name="Bentley D."/>
            <person name="Durbin R."/>
            <person name="Hubbard T."/>
            <person name="Doucette-Stamm L."/>
            <person name="Beck S."/>
            <person name="Smith D.R."/>
            <person name="Rogers J."/>
        </authorList>
    </citation>
    <scope>NUCLEOTIDE SEQUENCE [LARGE SCALE GENOMIC DNA]</scope>
</reference>
<dbReference type="Ensembl" id="ENST00000543621.6">
    <property type="protein sequence ID" value="ENSP00000443657.2"/>
    <property type="gene ID" value="ENSG00000107554.17"/>
</dbReference>
<dbReference type="RefSeq" id="NP_001305256.2">
    <property type="nucleotide sequence ID" value="NM_001318327.2"/>
</dbReference>
<keyword evidence="11" id="KW-0175">Coiled coil</keyword>
<dbReference type="Gene3D" id="1.20.1270.60">
    <property type="entry name" value="Arfaptin homology (AH) domain/BAR domain"/>
    <property type="match status" value="1"/>
</dbReference>
<proteinExistence type="evidence at protein level"/>
<dbReference type="CDD" id="cd11798">
    <property type="entry name" value="SH3_DNMBP_C1"/>
    <property type="match status" value="1"/>
</dbReference>
<sequence>MPTLFKGVWGVVEHSRALGRFCPACLPSGPHLHTQPALGTAEMTLLSSQSSSLVAPSGSVSAENPEQRMLEKRAKVIEELLQTERDYIRDLEMCIERIMVPMQQAQVPNIDFEGLFGNMQMVIKVSKQLLAALEISDAVGPVFLGHRDELEGTYKIYCQNHDEAIALLEIYEKDEKIQKHLQDSLADLKSLYNEWGCTNYINLGSFLIKPVQRVMRYPLLLMELLNSTPESHPDKVPLTNAVLAVKEINVNINEYKRRKDLVLKYRKGDEDSLMEKISKLNIHSIIKKSNRVSSHLKHLTGFAPQIKDEVFEETEKNFRMQERLIKSFIRDLSLYLQHIRESACVKVVAAVSMWDVCMERGHRDLEQFERVHRYISDQLFTNFKERTERLVISPLNQLLSMFTGPHKLVQKRFDKLLDFYNCTERAEKLKDKKTLEELQSARNNYEALNAQLLDELPKFHQYAQGLFTNCVHGYAEAHCDFVHQALEQLKPLLSLLKVAGREGNLIAIFHEEHSRVLQQLQVFTFFPESLPATKKPFERKTIDRQSARKPLLGLPSYMLQSEELRASLLARYPPEKLFQAERNFNAAQDLDVSLLEGDLVGVIKKKDPMGSQNRWLIDNGVTKGFVYSSFLKPYNPRRSHSDASVGSHSSTESEHGSSSPRFPRQNSGSTLTFNPSSMAVSFTSGSCQKQPQDASPPPKECDQGTLSASLNPSNSESSPSRCPSDPDSTSQPRSGDSADVARDVKQPTATPRSYRNFRHPEIVGYSVPGRNGQSQDLVKGCARTAQAPEDRSTEPDGSEAEGNQVYFAVYTFKARNPNELSVSANQKLKILEFKDVTGNTEWWLAEVNGKKGYVPSNYIRKTEYT</sequence>
<keyword evidence="6" id="KW-0963">Cytoplasm</keyword>
<feature type="compositionally biased region" description="Low complexity" evidence="16">
    <location>
        <begin position="707"/>
        <end position="730"/>
    </location>
</feature>
<dbReference type="CTD" id="23268"/>
<evidence type="ECO:0000256" key="11">
    <source>
        <dbReference type="ARBA" id="ARBA00023054"/>
    </source>
</evidence>
<comment type="subcellular location">
    <subcellularLocation>
        <location evidence="2">Cell junction</location>
    </subcellularLocation>
    <subcellularLocation>
        <location evidence="1">Cytoplasm</location>
        <location evidence="1">Cytoskeleton</location>
    </subcellularLocation>
    <subcellularLocation>
        <location evidence="3">Golgi apparatus</location>
        <location evidence="3">Golgi stack</location>
    </subcellularLocation>
    <subcellularLocation>
        <location evidence="14">Synapse</location>
    </subcellularLocation>
</comment>
<dbReference type="SMART" id="SM00721">
    <property type="entry name" value="BAR"/>
    <property type="match status" value="1"/>
</dbReference>
<dbReference type="Antibodypedia" id="31117">
    <property type="antibodies" value="152 antibodies from 24 providers"/>
</dbReference>
<dbReference type="SUPFAM" id="SSF50044">
    <property type="entry name" value="SH3-domain"/>
    <property type="match status" value="2"/>
</dbReference>
<dbReference type="PANTHER" id="PTHR22834:SF19">
    <property type="entry name" value="DYNAMIN-BINDING PROTEIN"/>
    <property type="match status" value="1"/>
</dbReference>
<evidence type="ECO:0007829" key="24">
    <source>
        <dbReference type="PubMed" id="21269460"/>
    </source>
</evidence>
<keyword evidence="21" id="KW-1185">Reference proteome</keyword>
<dbReference type="Bgee" id="ENSG00000107554">
    <property type="expression patterns" value="Expressed in jejunal mucosa and 201 other cell types or tissues"/>
</dbReference>
<evidence type="ECO:0000256" key="7">
    <source>
        <dbReference type="ARBA" id="ARBA00022658"/>
    </source>
</evidence>
<keyword evidence="5 15" id="KW-0728">SH3 domain</keyword>
<dbReference type="FunFam" id="2.30.30.40:FF:000084">
    <property type="entry name" value="dynamin-binding protein isoform X1"/>
    <property type="match status" value="1"/>
</dbReference>
<dbReference type="Proteomes" id="UP000005640">
    <property type="component" value="Chromosome 10"/>
</dbReference>
<evidence type="ECO:0000259" key="18">
    <source>
        <dbReference type="PROSITE" id="PS50010"/>
    </source>
</evidence>
<dbReference type="SUPFAM" id="SSF103657">
    <property type="entry name" value="BAR/IMD domain-like"/>
    <property type="match status" value="1"/>
</dbReference>
<evidence type="ECO:0000256" key="3">
    <source>
        <dbReference type="ARBA" id="ARBA00004348"/>
    </source>
</evidence>
<dbReference type="InterPro" id="IPR035820">
    <property type="entry name" value="DNMBP_SH3_C1"/>
</dbReference>
<feature type="domain" description="SH3" evidence="17">
    <location>
        <begin position="573"/>
        <end position="636"/>
    </location>
</feature>
<dbReference type="EMBL" id="AL441886">
    <property type="status" value="NOT_ANNOTATED_CDS"/>
    <property type="molecule type" value="Genomic_DNA"/>
</dbReference>
<evidence type="ECO:0000256" key="9">
    <source>
        <dbReference type="ARBA" id="ARBA00023018"/>
    </source>
</evidence>
<evidence type="ECO:0000256" key="6">
    <source>
        <dbReference type="ARBA" id="ARBA00022490"/>
    </source>
</evidence>
<evidence type="ECO:0000256" key="12">
    <source>
        <dbReference type="ARBA" id="ARBA00023212"/>
    </source>
</evidence>
<dbReference type="EMBL" id="AL627434">
    <property type="status" value="NOT_ANNOTATED_CDS"/>
    <property type="molecule type" value="Genomic_DNA"/>
</dbReference>
<dbReference type="HGNC" id="HGNC:30373">
    <property type="gene designation" value="DNMBP"/>
</dbReference>
<feature type="domain" description="DH" evidence="18">
    <location>
        <begin position="72"/>
        <end position="255"/>
    </location>
</feature>
<dbReference type="Gene3D" id="2.30.30.40">
    <property type="entry name" value="SH3 Domains"/>
    <property type="match status" value="2"/>
</dbReference>
<dbReference type="MassIVE" id="A0A1C7CYY6"/>
<dbReference type="PROSITE" id="PS51021">
    <property type="entry name" value="BAR"/>
    <property type="match status" value="1"/>
</dbReference>
<evidence type="ECO:0000256" key="1">
    <source>
        <dbReference type="ARBA" id="ARBA00004245"/>
    </source>
</evidence>
<evidence type="ECO:0000256" key="8">
    <source>
        <dbReference type="ARBA" id="ARBA00022949"/>
    </source>
</evidence>
<dbReference type="FunFam" id="1.20.900.10:FF:000023">
    <property type="entry name" value="dynamin-binding protein isoform X2"/>
    <property type="match status" value="1"/>
</dbReference>
<feature type="domain" description="SH3" evidence="17">
    <location>
        <begin position="801"/>
        <end position="864"/>
    </location>
</feature>
<dbReference type="GO" id="GO:0045202">
    <property type="term" value="C:synapse"/>
    <property type="evidence" value="ECO:0007669"/>
    <property type="project" value="UniProtKB-SubCell"/>
</dbReference>
<gene>
    <name evidence="20" type="primary">DNMBP</name>
</gene>
<dbReference type="SMR" id="A0A1C7CYY6"/>
<dbReference type="ExpressionAtlas" id="A0A1C7CYY6">
    <property type="expression patterns" value="baseline and differential"/>
</dbReference>
<dbReference type="InterPro" id="IPR001452">
    <property type="entry name" value="SH3_domain"/>
</dbReference>
<keyword evidence="10" id="KW-0333">Golgi apparatus</keyword>
<dbReference type="DNASU" id="23268"/>
<dbReference type="Ensembl" id="ENST00000543621.6">
    <property type="protein sequence ID" value="ENSP00000443657.2"/>
    <property type="gene ID" value="ENSG00000107554.18"/>
</dbReference>
<dbReference type="SUPFAM" id="SSF48065">
    <property type="entry name" value="DBL homology domain (DH-domain)"/>
    <property type="match status" value="1"/>
</dbReference>
<evidence type="ECO:0000256" key="5">
    <source>
        <dbReference type="ARBA" id="ARBA00022443"/>
    </source>
</evidence>
<feature type="compositionally biased region" description="Polar residues" evidence="16">
    <location>
        <begin position="664"/>
        <end position="693"/>
    </location>
</feature>
<dbReference type="PROSITE" id="PS50002">
    <property type="entry name" value="SH3"/>
    <property type="match status" value="2"/>
</dbReference>